<keyword evidence="7" id="KW-1185">Reference proteome</keyword>
<feature type="domain" description="EF-hand" evidence="5">
    <location>
        <begin position="40"/>
        <end position="75"/>
    </location>
</feature>
<dbReference type="InterPro" id="IPR002048">
    <property type="entry name" value="EF_hand_dom"/>
</dbReference>
<proteinExistence type="predicted"/>
<dbReference type="Proteomes" id="UP000677054">
    <property type="component" value="Unassembled WGS sequence"/>
</dbReference>
<dbReference type="InterPro" id="IPR011992">
    <property type="entry name" value="EF-hand-dom_pair"/>
</dbReference>
<keyword evidence="1" id="KW-0479">Metal-binding</keyword>
<dbReference type="InterPro" id="IPR051581">
    <property type="entry name" value="Ca-bind"/>
</dbReference>
<dbReference type="EMBL" id="CAJPEV010004520">
    <property type="protein sequence ID" value="CAG0901916.1"/>
    <property type="molecule type" value="Genomic_DNA"/>
</dbReference>
<dbReference type="SUPFAM" id="SSF47473">
    <property type="entry name" value="EF-hand"/>
    <property type="match status" value="1"/>
</dbReference>
<evidence type="ECO:0000313" key="6">
    <source>
        <dbReference type="EMBL" id="CAD7252514.1"/>
    </source>
</evidence>
<feature type="region of interest" description="Disordered" evidence="4">
    <location>
        <begin position="1"/>
        <end position="23"/>
    </location>
</feature>
<dbReference type="OrthoDB" id="444540at2759"/>
<sequence length="137" mass="15216">MTLMFRGKGVPRDRERREGPQLQPVLRGAPGERVRHVRGGGEGGLRQAFNKLDVDGTGTITADDLKKSHDFSHNPKVLSGEETVDQLLSKHLAMFEGAGATDGKVTKKEFQDYYNALSASIDSDDYFELMMKNAYKL</sequence>
<dbReference type="PROSITE" id="PS50222">
    <property type="entry name" value="EF_HAND_2"/>
    <property type="match status" value="1"/>
</dbReference>
<keyword evidence="2" id="KW-0677">Repeat</keyword>
<keyword evidence="3" id="KW-0106">Calcium</keyword>
<dbReference type="GO" id="GO:0005509">
    <property type="term" value="F:calcium ion binding"/>
    <property type="evidence" value="ECO:0007669"/>
    <property type="project" value="InterPro"/>
</dbReference>
<dbReference type="PANTHER" id="PTHR34524:SF6">
    <property type="entry name" value="CALCYPHOSINE LIKE"/>
    <property type="match status" value="1"/>
</dbReference>
<dbReference type="InterPro" id="IPR018247">
    <property type="entry name" value="EF_Hand_1_Ca_BS"/>
</dbReference>
<protein>
    <recommendedName>
        <fullName evidence="5">EF-hand domain-containing protein</fullName>
    </recommendedName>
</protein>
<dbReference type="Pfam" id="PF13405">
    <property type="entry name" value="EF-hand_6"/>
    <property type="match status" value="1"/>
</dbReference>
<dbReference type="Gene3D" id="1.10.238.10">
    <property type="entry name" value="EF-hand"/>
    <property type="match status" value="1"/>
</dbReference>
<gene>
    <name evidence="6" type="ORF">DSTB1V02_LOCUS12272</name>
</gene>
<evidence type="ECO:0000256" key="2">
    <source>
        <dbReference type="ARBA" id="ARBA00022737"/>
    </source>
</evidence>
<organism evidence="6">
    <name type="scientific">Darwinula stevensoni</name>
    <dbReference type="NCBI Taxonomy" id="69355"/>
    <lineage>
        <taxon>Eukaryota</taxon>
        <taxon>Metazoa</taxon>
        <taxon>Ecdysozoa</taxon>
        <taxon>Arthropoda</taxon>
        <taxon>Crustacea</taxon>
        <taxon>Oligostraca</taxon>
        <taxon>Ostracoda</taxon>
        <taxon>Podocopa</taxon>
        <taxon>Podocopida</taxon>
        <taxon>Darwinulocopina</taxon>
        <taxon>Darwinuloidea</taxon>
        <taxon>Darwinulidae</taxon>
        <taxon>Darwinula</taxon>
    </lineage>
</organism>
<dbReference type="EMBL" id="LR904037">
    <property type="protein sequence ID" value="CAD7252514.1"/>
    <property type="molecule type" value="Genomic_DNA"/>
</dbReference>
<dbReference type="AlphaFoldDB" id="A0A7R9AES2"/>
<accession>A0A7R9AES2</accession>
<dbReference type="PANTHER" id="PTHR34524">
    <property type="entry name" value="CALCYPHOSIN"/>
    <property type="match status" value="1"/>
</dbReference>
<evidence type="ECO:0000256" key="4">
    <source>
        <dbReference type="SAM" id="MobiDB-lite"/>
    </source>
</evidence>
<evidence type="ECO:0000313" key="7">
    <source>
        <dbReference type="Proteomes" id="UP000677054"/>
    </source>
</evidence>
<evidence type="ECO:0000259" key="5">
    <source>
        <dbReference type="PROSITE" id="PS50222"/>
    </source>
</evidence>
<reference evidence="6" key="1">
    <citation type="submission" date="2020-11" db="EMBL/GenBank/DDBJ databases">
        <authorList>
            <person name="Tran Van P."/>
        </authorList>
    </citation>
    <scope>NUCLEOTIDE SEQUENCE</scope>
</reference>
<evidence type="ECO:0000256" key="1">
    <source>
        <dbReference type="ARBA" id="ARBA00022723"/>
    </source>
</evidence>
<feature type="compositionally biased region" description="Basic and acidic residues" evidence="4">
    <location>
        <begin position="10"/>
        <end position="19"/>
    </location>
</feature>
<name>A0A7R9AES2_9CRUS</name>
<evidence type="ECO:0000256" key="3">
    <source>
        <dbReference type="ARBA" id="ARBA00022837"/>
    </source>
</evidence>
<dbReference type="PROSITE" id="PS00018">
    <property type="entry name" value="EF_HAND_1"/>
    <property type="match status" value="1"/>
</dbReference>